<keyword evidence="4" id="KW-0804">Transcription</keyword>
<evidence type="ECO:0000313" key="7">
    <source>
        <dbReference type="EMBL" id="OJJ41944.1"/>
    </source>
</evidence>
<keyword evidence="2" id="KW-0805">Transcription regulation</keyword>
<evidence type="ECO:0000256" key="5">
    <source>
        <dbReference type="ARBA" id="ARBA00023242"/>
    </source>
</evidence>
<keyword evidence="8" id="KW-1185">Reference proteome</keyword>
<dbReference type="InterPro" id="IPR036864">
    <property type="entry name" value="Zn2-C6_fun-type_DNA-bd_sf"/>
</dbReference>
<name>A0A1L9S494_ASPWE</name>
<dbReference type="PROSITE" id="PS50048">
    <property type="entry name" value="ZN2_CY6_FUNGAL_2"/>
    <property type="match status" value="1"/>
</dbReference>
<keyword evidence="5" id="KW-0539">Nucleus</keyword>
<proteinExistence type="predicted"/>
<evidence type="ECO:0000256" key="1">
    <source>
        <dbReference type="ARBA" id="ARBA00004123"/>
    </source>
</evidence>
<dbReference type="Proteomes" id="UP000184383">
    <property type="component" value="Unassembled WGS sequence"/>
</dbReference>
<reference evidence="8" key="1">
    <citation type="journal article" date="2017" name="Genome Biol.">
        <title>Comparative genomics reveals high biological diversity and specific adaptations in the industrially and medically important fungal genus Aspergillus.</title>
        <authorList>
            <person name="de Vries R.P."/>
            <person name="Riley R."/>
            <person name="Wiebenga A."/>
            <person name="Aguilar-Osorio G."/>
            <person name="Amillis S."/>
            <person name="Uchima C.A."/>
            <person name="Anderluh G."/>
            <person name="Asadollahi M."/>
            <person name="Askin M."/>
            <person name="Barry K."/>
            <person name="Battaglia E."/>
            <person name="Bayram O."/>
            <person name="Benocci T."/>
            <person name="Braus-Stromeyer S.A."/>
            <person name="Caldana C."/>
            <person name="Canovas D."/>
            <person name="Cerqueira G.C."/>
            <person name="Chen F."/>
            <person name="Chen W."/>
            <person name="Choi C."/>
            <person name="Clum A."/>
            <person name="Dos Santos R.A."/>
            <person name="Damasio A.R."/>
            <person name="Diallinas G."/>
            <person name="Emri T."/>
            <person name="Fekete E."/>
            <person name="Flipphi M."/>
            <person name="Freyberg S."/>
            <person name="Gallo A."/>
            <person name="Gournas C."/>
            <person name="Habgood R."/>
            <person name="Hainaut M."/>
            <person name="Harispe M.L."/>
            <person name="Henrissat B."/>
            <person name="Hilden K.S."/>
            <person name="Hope R."/>
            <person name="Hossain A."/>
            <person name="Karabika E."/>
            <person name="Karaffa L."/>
            <person name="Karanyi Z."/>
            <person name="Krasevec N."/>
            <person name="Kuo A."/>
            <person name="Kusch H."/>
            <person name="LaButti K."/>
            <person name="Lagendijk E.L."/>
            <person name="Lapidus A."/>
            <person name="Levasseur A."/>
            <person name="Lindquist E."/>
            <person name="Lipzen A."/>
            <person name="Logrieco A.F."/>
            <person name="MacCabe A."/>
            <person name="Maekelae M.R."/>
            <person name="Malavazi I."/>
            <person name="Melin P."/>
            <person name="Meyer V."/>
            <person name="Mielnichuk N."/>
            <person name="Miskei M."/>
            <person name="Molnar A.P."/>
            <person name="Mule G."/>
            <person name="Ngan C.Y."/>
            <person name="Orejas M."/>
            <person name="Orosz E."/>
            <person name="Ouedraogo J.P."/>
            <person name="Overkamp K.M."/>
            <person name="Park H.-S."/>
            <person name="Perrone G."/>
            <person name="Piumi F."/>
            <person name="Punt P.J."/>
            <person name="Ram A.F."/>
            <person name="Ramon A."/>
            <person name="Rauscher S."/>
            <person name="Record E."/>
            <person name="Riano-Pachon D.M."/>
            <person name="Robert V."/>
            <person name="Roehrig J."/>
            <person name="Ruller R."/>
            <person name="Salamov A."/>
            <person name="Salih N.S."/>
            <person name="Samson R.A."/>
            <person name="Sandor E."/>
            <person name="Sanguinetti M."/>
            <person name="Schuetze T."/>
            <person name="Sepcic K."/>
            <person name="Shelest E."/>
            <person name="Sherlock G."/>
            <person name="Sophianopoulou V."/>
            <person name="Squina F.M."/>
            <person name="Sun H."/>
            <person name="Susca A."/>
            <person name="Todd R.B."/>
            <person name="Tsang A."/>
            <person name="Unkles S.E."/>
            <person name="van de Wiele N."/>
            <person name="van Rossen-Uffink D."/>
            <person name="Oliveira J.V."/>
            <person name="Vesth T.C."/>
            <person name="Visser J."/>
            <person name="Yu J.-H."/>
            <person name="Zhou M."/>
            <person name="Andersen M.R."/>
            <person name="Archer D.B."/>
            <person name="Baker S.E."/>
            <person name="Benoit I."/>
            <person name="Brakhage A.A."/>
            <person name="Braus G.H."/>
            <person name="Fischer R."/>
            <person name="Frisvad J.C."/>
            <person name="Goldman G.H."/>
            <person name="Houbraken J."/>
            <person name="Oakley B."/>
            <person name="Pocsi I."/>
            <person name="Scazzocchio C."/>
            <person name="Seiboth B."/>
            <person name="vanKuyk P.A."/>
            <person name="Wortman J."/>
            <person name="Dyer P.S."/>
            <person name="Grigoriev I.V."/>
        </authorList>
    </citation>
    <scope>NUCLEOTIDE SEQUENCE [LARGE SCALE GENOMIC DNA]</scope>
    <source>
        <strain evidence="8">DTO 134E9</strain>
    </source>
</reference>
<dbReference type="GO" id="GO:0000981">
    <property type="term" value="F:DNA-binding transcription factor activity, RNA polymerase II-specific"/>
    <property type="evidence" value="ECO:0007669"/>
    <property type="project" value="InterPro"/>
</dbReference>
<comment type="subcellular location">
    <subcellularLocation>
        <location evidence="1">Nucleus</location>
    </subcellularLocation>
</comment>
<dbReference type="GeneID" id="63747647"/>
<feature type="domain" description="Zn(2)-C6 fungal-type" evidence="6">
    <location>
        <begin position="14"/>
        <end position="42"/>
    </location>
</feature>
<gene>
    <name evidence="7" type="ORF">ASPWEDRAFT_179614</name>
</gene>
<organism evidence="7 8">
    <name type="scientific">Aspergillus wentii DTO 134E9</name>
    <dbReference type="NCBI Taxonomy" id="1073089"/>
    <lineage>
        <taxon>Eukaryota</taxon>
        <taxon>Fungi</taxon>
        <taxon>Dikarya</taxon>
        <taxon>Ascomycota</taxon>
        <taxon>Pezizomycotina</taxon>
        <taxon>Eurotiomycetes</taxon>
        <taxon>Eurotiomycetidae</taxon>
        <taxon>Eurotiales</taxon>
        <taxon>Aspergillaceae</taxon>
        <taxon>Aspergillus</taxon>
        <taxon>Aspergillus subgen. Cremei</taxon>
    </lineage>
</organism>
<dbReference type="InterPro" id="IPR021858">
    <property type="entry name" value="Fun_TF"/>
</dbReference>
<accession>A0A1L9S494</accession>
<dbReference type="Pfam" id="PF11951">
    <property type="entry name" value="Fungal_trans_2"/>
    <property type="match status" value="1"/>
</dbReference>
<dbReference type="SUPFAM" id="SSF57701">
    <property type="entry name" value="Zn2/Cys6 DNA-binding domain"/>
    <property type="match status" value="1"/>
</dbReference>
<dbReference type="VEuPathDB" id="FungiDB:ASPWEDRAFT_179614"/>
<dbReference type="RefSeq" id="XP_040695620.1">
    <property type="nucleotide sequence ID" value="XM_040831799.1"/>
</dbReference>
<dbReference type="OrthoDB" id="3251668at2759"/>
<dbReference type="EMBL" id="KV878209">
    <property type="protein sequence ID" value="OJJ41944.1"/>
    <property type="molecule type" value="Genomic_DNA"/>
</dbReference>
<evidence type="ECO:0000256" key="2">
    <source>
        <dbReference type="ARBA" id="ARBA00023015"/>
    </source>
</evidence>
<keyword evidence="3" id="KW-0238">DNA-binding</keyword>
<dbReference type="PANTHER" id="PTHR37534:SF7">
    <property type="entry name" value="TRANSCRIPTIONAL ACTIVATOR PROTEIN UGA3"/>
    <property type="match status" value="1"/>
</dbReference>
<dbReference type="Pfam" id="PF00172">
    <property type="entry name" value="Zn_clus"/>
    <property type="match status" value="1"/>
</dbReference>
<dbReference type="InterPro" id="IPR001138">
    <property type="entry name" value="Zn2Cys6_DnaBD"/>
</dbReference>
<dbReference type="GO" id="GO:0005634">
    <property type="term" value="C:nucleus"/>
    <property type="evidence" value="ECO:0007669"/>
    <property type="project" value="UniProtKB-SubCell"/>
</dbReference>
<protein>
    <recommendedName>
        <fullName evidence="6">Zn(2)-C6 fungal-type domain-containing protein</fullName>
    </recommendedName>
</protein>
<dbReference type="GO" id="GO:0045944">
    <property type="term" value="P:positive regulation of transcription by RNA polymerase II"/>
    <property type="evidence" value="ECO:0007669"/>
    <property type="project" value="TreeGrafter"/>
</dbReference>
<evidence type="ECO:0000256" key="3">
    <source>
        <dbReference type="ARBA" id="ARBA00023125"/>
    </source>
</evidence>
<evidence type="ECO:0000256" key="4">
    <source>
        <dbReference type="ARBA" id="ARBA00023163"/>
    </source>
</evidence>
<dbReference type="GO" id="GO:0000976">
    <property type="term" value="F:transcription cis-regulatory region binding"/>
    <property type="evidence" value="ECO:0007669"/>
    <property type="project" value="TreeGrafter"/>
</dbReference>
<sequence>MSIEFPPVRTAAKDCPKCKSRRVPCDRTLPQCRKCIKRNVDCPGYGIILRWNQGVASRGKWAGKTIPQRTPIENFAHPNTLYPCHLNGLDFRLIHHFNQHIATKLAWVDGPANPWRNMILPLSFASETVLFSLLALAAEDFAHRYPADHGCFRELQAVSLGCRDKAVPLLANKLDVLLEVSDPSTPVHHHARCVLASVLLLYNLELLIAEESRWRIHIQGARAVIQWKTQAARSSAPIDKADVFLLYEYYFTAVFIGLMSFDPADEIEDDIPTDDSVTIFCDFVRIIHSVTRAERVMYTTGSQPDPTSLADIVAEIERAKTRTTQSGQAVLFKSHAAQCDFVHLVSMYYHASLIYSHRVLSTDDGASEPRIISSRASILDHLSRLVDSSTFAHDLVWPLFIAGTECRGLVAEQQTIEQALLNVMYVSGCLDRRRVLSFLKQFWRLDRDITWFEMARTVPRESKFIII</sequence>
<dbReference type="PANTHER" id="PTHR37534">
    <property type="entry name" value="TRANSCRIPTIONAL ACTIVATOR PROTEIN UGA3"/>
    <property type="match status" value="1"/>
</dbReference>
<dbReference type="GO" id="GO:0008270">
    <property type="term" value="F:zinc ion binding"/>
    <property type="evidence" value="ECO:0007669"/>
    <property type="project" value="InterPro"/>
</dbReference>
<dbReference type="AlphaFoldDB" id="A0A1L9S494"/>
<evidence type="ECO:0000313" key="8">
    <source>
        <dbReference type="Proteomes" id="UP000184383"/>
    </source>
</evidence>
<dbReference type="CDD" id="cd00067">
    <property type="entry name" value="GAL4"/>
    <property type="match status" value="1"/>
</dbReference>
<evidence type="ECO:0000259" key="6">
    <source>
        <dbReference type="PROSITE" id="PS50048"/>
    </source>
</evidence>